<dbReference type="Pfam" id="PF02687">
    <property type="entry name" value="FtsX"/>
    <property type="match status" value="2"/>
</dbReference>
<proteinExistence type="inferred from homology"/>
<dbReference type="PANTHER" id="PTHR30572">
    <property type="entry name" value="MEMBRANE COMPONENT OF TRANSPORTER-RELATED"/>
    <property type="match status" value="1"/>
</dbReference>
<dbReference type="InterPro" id="IPR050250">
    <property type="entry name" value="Macrolide_Exporter_MacB"/>
</dbReference>
<feature type="transmembrane region" description="Helical" evidence="8">
    <location>
        <begin position="423"/>
        <end position="445"/>
    </location>
</feature>
<evidence type="ECO:0000256" key="3">
    <source>
        <dbReference type="ARBA" id="ARBA00022692"/>
    </source>
</evidence>
<dbReference type="RefSeq" id="WP_345487168.1">
    <property type="nucleotide sequence ID" value="NZ_BAAAWU010000001.1"/>
</dbReference>
<keyword evidence="5 8" id="KW-0472">Membrane</keyword>
<gene>
    <name evidence="10" type="ORF">ACFFTP_10295</name>
</gene>
<feature type="transmembrane region" description="Helical" evidence="8">
    <location>
        <begin position="748"/>
        <end position="778"/>
    </location>
</feature>
<feature type="domain" description="ABC3 transporter permease C-terminal" evidence="9">
    <location>
        <begin position="199"/>
        <end position="324"/>
    </location>
</feature>
<dbReference type="InterPro" id="IPR003838">
    <property type="entry name" value="ABC3_permease_C"/>
</dbReference>
<comment type="similarity">
    <text evidence="6">Belongs to the ABC-4 integral membrane protein family.</text>
</comment>
<evidence type="ECO:0000313" key="10">
    <source>
        <dbReference type="EMBL" id="MFB9554580.1"/>
    </source>
</evidence>
<organism evidence="10 11">
    <name type="scientific">Streptomyces roseoviridis</name>
    <dbReference type="NCBI Taxonomy" id="67361"/>
    <lineage>
        <taxon>Bacteria</taxon>
        <taxon>Bacillati</taxon>
        <taxon>Actinomycetota</taxon>
        <taxon>Actinomycetes</taxon>
        <taxon>Kitasatosporales</taxon>
        <taxon>Streptomycetaceae</taxon>
        <taxon>Streptomyces</taxon>
    </lineage>
</organism>
<evidence type="ECO:0000256" key="7">
    <source>
        <dbReference type="SAM" id="MobiDB-lite"/>
    </source>
</evidence>
<evidence type="ECO:0000256" key="8">
    <source>
        <dbReference type="SAM" id="Phobius"/>
    </source>
</evidence>
<feature type="transmembrane region" description="Helical" evidence="8">
    <location>
        <begin position="297"/>
        <end position="317"/>
    </location>
</feature>
<accession>A0ABV5QM52</accession>
<evidence type="ECO:0000256" key="4">
    <source>
        <dbReference type="ARBA" id="ARBA00022989"/>
    </source>
</evidence>
<feature type="compositionally biased region" description="Basic and acidic residues" evidence="7">
    <location>
        <begin position="113"/>
        <end position="126"/>
    </location>
</feature>
<keyword evidence="2" id="KW-1003">Cell membrane</keyword>
<dbReference type="Proteomes" id="UP001589716">
    <property type="component" value="Unassembled WGS sequence"/>
</dbReference>
<name>A0ABV5QM52_9ACTN</name>
<evidence type="ECO:0000259" key="9">
    <source>
        <dbReference type="Pfam" id="PF02687"/>
    </source>
</evidence>
<feature type="region of interest" description="Disordered" evidence="7">
    <location>
        <begin position="100"/>
        <end position="150"/>
    </location>
</feature>
<feature type="transmembrane region" description="Helical" evidence="8">
    <location>
        <begin position="12"/>
        <end position="37"/>
    </location>
</feature>
<feature type="transmembrane region" description="Helical" evidence="8">
    <location>
        <begin position="194"/>
        <end position="221"/>
    </location>
</feature>
<comment type="caution">
    <text evidence="10">The sequence shown here is derived from an EMBL/GenBank/DDBJ whole genome shotgun (WGS) entry which is preliminary data.</text>
</comment>
<comment type="subcellular location">
    <subcellularLocation>
        <location evidence="1">Cell membrane</location>
        <topology evidence="1">Multi-pass membrane protein</topology>
    </subcellularLocation>
</comment>
<feature type="domain" description="ABC3 transporter permease C-terminal" evidence="9">
    <location>
        <begin position="707"/>
        <end position="821"/>
    </location>
</feature>
<reference evidence="10 11" key="1">
    <citation type="submission" date="2024-09" db="EMBL/GenBank/DDBJ databases">
        <authorList>
            <person name="Sun Q."/>
            <person name="Mori K."/>
        </authorList>
    </citation>
    <scope>NUCLEOTIDE SEQUENCE [LARGE SCALE GENOMIC DNA]</scope>
    <source>
        <strain evidence="10 11">JCM 4414</strain>
    </source>
</reference>
<feature type="region of interest" description="Disordered" evidence="7">
    <location>
        <begin position="577"/>
        <end position="684"/>
    </location>
</feature>
<feature type="compositionally biased region" description="Gly residues" evidence="7">
    <location>
        <begin position="613"/>
        <end position="630"/>
    </location>
</feature>
<protein>
    <submittedName>
        <fullName evidence="10">FtsX-like permease family protein</fullName>
    </submittedName>
</protein>
<feature type="transmembrane region" description="Helical" evidence="8">
    <location>
        <begin position="345"/>
        <end position="364"/>
    </location>
</feature>
<evidence type="ECO:0000313" key="11">
    <source>
        <dbReference type="Proteomes" id="UP001589716"/>
    </source>
</evidence>
<feature type="compositionally biased region" description="Low complexity" evidence="7">
    <location>
        <begin position="127"/>
        <end position="150"/>
    </location>
</feature>
<dbReference type="EMBL" id="JBHMCT010000007">
    <property type="protein sequence ID" value="MFB9554580.1"/>
    <property type="molecule type" value="Genomic_DNA"/>
</dbReference>
<evidence type="ECO:0000256" key="5">
    <source>
        <dbReference type="ARBA" id="ARBA00023136"/>
    </source>
</evidence>
<feature type="transmembrane region" description="Helical" evidence="8">
    <location>
        <begin position="798"/>
        <end position="818"/>
    </location>
</feature>
<feature type="compositionally biased region" description="Low complexity" evidence="7">
    <location>
        <begin position="631"/>
        <end position="674"/>
    </location>
</feature>
<feature type="transmembrane region" description="Helical" evidence="8">
    <location>
        <begin position="703"/>
        <end position="727"/>
    </location>
</feature>
<keyword evidence="11" id="KW-1185">Reference proteome</keyword>
<keyword evidence="4 8" id="KW-1133">Transmembrane helix</keyword>
<sequence length="822" mass="81009">MLTVVLAGMRARWASLVGGFTALALGVGLVAVMGLGLSATLNAPERAPVRFASAPVVVQGHDRLAVEVRRGPGKAVATAPLDRPQPVDDELLRELRARWSVTTADPGSRSGHPSHDGSSHPSDDGSGHPSDNGSRSGAAGAAGVPGPDAVGVDAPAAEVRALVGDRARVLTGAERRAVDPEAARDARALVALNALLGTAGGVAAFVSVFVVASTFAFAVALRRREYGLLRTAGATPGQVRRMLLAEAAGLGVLASAVGCLLGAWGAPLLARALVDGGVAPSWFTIGTGGAPGQPFHAAHWIAFGTGVTVALAGAVAASRRAGRVGPTAALREADVDTDVLPRGRALCGAALLLAGIGLLAWTGATDPSTLLKRKTYTTQPMLLISGVALLAPLLVRPAARALRLPGAVGTLVRENSAAAVRRTAAVAAPVLVTVALAGTLLGSAATVTAAKAAEARGQTTAAYVTTGRDLPRTGTATGATSVFVRDGAEALVKYGARAVADPAAWASSARLPVVAGDLRNLDDGSIVVNEEFERRTVGEGVEVWLADGSGPVRLRVAAVLARGTGDNGPYVTWANAPDATADRIDGTGPPGEGSGTGHAHKGGTGADRPGTSAAGGAGGAGGAGPAGGPGAHRTGAGAAVAVTSTAPPTTEQTPAPGSAPAPDSTSASTSTSAPGPGPAGGVTRTVDDWAAATHPAMTPQTRLGLLLVLGIALVYTVIALVNTLLMATSVRGPELVALRLAGATRAQVLRVVVGESLLAVGIGTVLGLGVTAVCLGGLGAGLAALSAPVALTVPWGTVGAAAGVCAAVAAAASLLPAWRLTR</sequence>
<evidence type="ECO:0000256" key="2">
    <source>
        <dbReference type="ARBA" id="ARBA00022475"/>
    </source>
</evidence>
<feature type="transmembrane region" description="Helical" evidence="8">
    <location>
        <begin position="376"/>
        <end position="395"/>
    </location>
</feature>
<keyword evidence="3 8" id="KW-0812">Transmembrane</keyword>
<dbReference type="PANTHER" id="PTHR30572:SF4">
    <property type="entry name" value="ABC TRANSPORTER PERMEASE YTRF"/>
    <property type="match status" value="1"/>
</dbReference>
<evidence type="ECO:0000256" key="6">
    <source>
        <dbReference type="ARBA" id="ARBA00038076"/>
    </source>
</evidence>
<feature type="transmembrane region" description="Helical" evidence="8">
    <location>
        <begin position="242"/>
        <end position="264"/>
    </location>
</feature>
<evidence type="ECO:0000256" key="1">
    <source>
        <dbReference type="ARBA" id="ARBA00004651"/>
    </source>
</evidence>